<dbReference type="Proteomes" id="UP000823775">
    <property type="component" value="Unassembled WGS sequence"/>
</dbReference>
<evidence type="ECO:0000313" key="6">
    <source>
        <dbReference type="Proteomes" id="UP000823775"/>
    </source>
</evidence>
<comment type="subcellular location">
    <subcellularLocation>
        <location evidence="1">Nucleus</location>
    </subcellularLocation>
</comment>
<accession>A0ABS8TP64</accession>
<keyword evidence="3" id="KW-0539">Nucleus</keyword>
<keyword evidence="6" id="KW-1185">Reference proteome</keyword>
<proteinExistence type="predicted"/>
<organism evidence="5 6">
    <name type="scientific">Datura stramonium</name>
    <name type="common">Jimsonweed</name>
    <name type="synonym">Common thornapple</name>
    <dbReference type="NCBI Taxonomy" id="4076"/>
    <lineage>
        <taxon>Eukaryota</taxon>
        <taxon>Viridiplantae</taxon>
        <taxon>Streptophyta</taxon>
        <taxon>Embryophyta</taxon>
        <taxon>Tracheophyta</taxon>
        <taxon>Spermatophyta</taxon>
        <taxon>Magnoliopsida</taxon>
        <taxon>eudicotyledons</taxon>
        <taxon>Gunneridae</taxon>
        <taxon>Pentapetalae</taxon>
        <taxon>asterids</taxon>
        <taxon>lamiids</taxon>
        <taxon>Solanales</taxon>
        <taxon>Solanaceae</taxon>
        <taxon>Solanoideae</taxon>
        <taxon>Datureae</taxon>
        <taxon>Datura</taxon>
    </lineage>
</organism>
<dbReference type="PROSITE" id="PS00036">
    <property type="entry name" value="BZIP_BASIC"/>
    <property type="match status" value="1"/>
</dbReference>
<dbReference type="SMART" id="SM00338">
    <property type="entry name" value="BRLZ"/>
    <property type="match status" value="1"/>
</dbReference>
<protein>
    <recommendedName>
        <fullName evidence="4">BZIP domain-containing protein</fullName>
    </recommendedName>
</protein>
<feature type="domain" description="BZIP" evidence="4">
    <location>
        <begin position="104"/>
        <end position="139"/>
    </location>
</feature>
<sequence length="160" mass="18727">MIMVQCSMGLLRIVNRALQCPEISRRLLMIGKIFSRGKNDGDKRSQEATYFSKLSGHIINPHNAAVPEQQNILPALFQVINSTALYLLLLAIMDATYPETQCRKRQKRMIKNRESAARSRARKQAYTHELENRFHGLRRMKDLRDRRRSRIFYQVFPPPN</sequence>
<dbReference type="Pfam" id="PF00170">
    <property type="entry name" value="bZIP_1"/>
    <property type="match status" value="1"/>
</dbReference>
<dbReference type="InterPro" id="IPR046347">
    <property type="entry name" value="bZIP_sf"/>
</dbReference>
<gene>
    <name evidence="5" type="ORF">HAX54_013670</name>
</gene>
<name>A0ABS8TP64_DATST</name>
<reference evidence="5 6" key="1">
    <citation type="journal article" date="2021" name="BMC Genomics">
        <title>Datura genome reveals duplications of psychoactive alkaloid biosynthetic genes and high mutation rate following tissue culture.</title>
        <authorList>
            <person name="Rajewski A."/>
            <person name="Carter-House D."/>
            <person name="Stajich J."/>
            <person name="Litt A."/>
        </authorList>
    </citation>
    <scope>NUCLEOTIDE SEQUENCE [LARGE SCALE GENOMIC DNA]</scope>
    <source>
        <strain evidence="5">AR-01</strain>
    </source>
</reference>
<evidence type="ECO:0000256" key="1">
    <source>
        <dbReference type="ARBA" id="ARBA00004123"/>
    </source>
</evidence>
<evidence type="ECO:0000256" key="2">
    <source>
        <dbReference type="ARBA" id="ARBA00023125"/>
    </source>
</evidence>
<dbReference type="PROSITE" id="PS50217">
    <property type="entry name" value="BZIP"/>
    <property type="match status" value="1"/>
</dbReference>
<dbReference type="InterPro" id="IPR043452">
    <property type="entry name" value="BZIP46-like"/>
</dbReference>
<dbReference type="SUPFAM" id="SSF57959">
    <property type="entry name" value="Leucine zipper domain"/>
    <property type="match status" value="1"/>
</dbReference>
<comment type="caution">
    <text evidence="5">The sequence shown here is derived from an EMBL/GenBank/DDBJ whole genome shotgun (WGS) entry which is preliminary data.</text>
</comment>
<dbReference type="EMBL" id="JACEIK010001828">
    <property type="protein sequence ID" value="MCD7472435.1"/>
    <property type="molecule type" value="Genomic_DNA"/>
</dbReference>
<dbReference type="InterPro" id="IPR004827">
    <property type="entry name" value="bZIP"/>
</dbReference>
<evidence type="ECO:0000313" key="5">
    <source>
        <dbReference type="EMBL" id="MCD7472435.1"/>
    </source>
</evidence>
<dbReference type="PANTHER" id="PTHR22952">
    <property type="entry name" value="CAMP-RESPONSE ELEMENT BINDING PROTEIN-RELATED"/>
    <property type="match status" value="1"/>
</dbReference>
<evidence type="ECO:0000259" key="4">
    <source>
        <dbReference type="PROSITE" id="PS50217"/>
    </source>
</evidence>
<dbReference type="CDD" id="cd14707">
    <property type="entry name" value="bZIP_plant_BZIP46"/>
    <property type="match status" value="1"/>
</dbReference>
<dbReference type="PANTHER" id="PTHR22952:SF404">
    <property type="entry name" value="BZIP DOMAIN-CONTAINING PROTEIN"/>
    <property type="match status" value="1"/>
</dbReference>
<keyword evidence="2" id="KW-0238">DNA-binding</keyword>
<dbReference type="Gene3D" id="1.20.5.170">
    <property type="match status" value="1"/>
</dbReference>
<evidence type="ECO:0000256" key="3">
    <source>
        <dbReference type="ARBA" id="ARBA00023242"/>
    </source>
</evidence>